<dbReference type="InterPro" id="IPR023198">
    <property type="entry name" value="PGP-like_dom2"/>
</dbReference>
<dbReference type="SFLD" id="SFLDG01135">
    <property type="entry name" value="C1.5.6:_HAD__Beta-PGM__Phospha"/>
    <property type="match status" value="1"/>
</dbReference>
<organism evidence="1 2">
    <name type="scientific">Feifania hominis</name>
    <dbReference type="NCBI Taxonomy" id="2763660"/>
    <lineage>
        <taxon>Bacteria</taxon>
        <taxon>Bacillati</taxon>
        <taxon>Bacillota</taxon>
        <taxon>Clostridia</taxon>
        <taxon>Eubacteriales</taxon>
        <taxon>Feifaniaceae</taxon>
        <taxon>Feifania</taxon>
    </lineage>
</organism>
<dbReference type="Proteomes" id="UP000620366">
    <property type="component" value="Unassembled WGS sequence"/>
</dbReference>
<name>A0A926HVD4_9FIRM</name>
<dbReference type="GO" id="GO:0004713">
    <property type="term" value="F:protein tyrosine kinase activity"/>
    <property type="evidence" value="ECO:0007669"/>
    <property type="project" value="TreeGrafter"/>
</dbReference>
<evidence type="ECO:0000313" key="1">
    <source>
        <dbReference type="EMBL" id="MBC8536870.1"/>
    </source>
</evidence>
<reference evidence="1" key="1">
    <citation type="submission" date="2020-08" db="EMBL/GenBank/DDBJ databases">
        <title>Genome public.</title>
        <authorList>
            <person name="Liu C."/>
            <person name="Sun Q."/>
        </authorList>
    </citation>
    <scope>NUCLEOTIDE SEQUENCE</scope>
    <source>
        <strain evidence="1">BX7</strain>
    </source>
</reference>
<dbReference type="InterPro" id="IPR023214">
    <property type="entry name" value="HAD_sf"/>
</dbReference>
<proteinExistence type="predicted"/>
<accession>A0A926HVD4</accession>
<dbReference type="InterPro" id="IPR036412">
    <property type="entry name" value="HAD-like_sf"/>
</dbReference>
<keyword evidence="2" id="KW-1185">Reference proteome</keyword>
<dbReference type="SFLD" id="SFLDS00003">
    <property type="entry name" value="Haloacid_Dehalogenase"/>
    <property type="match status" value="1"/>
</dbReference>
<dbReference type="AlphaFoldDB" id="A0A926HVD4"/>
<dbReference type="EMBL" id="JACRSP010000004">
    <property type="protein sequence ID" value="MBC8536870.1"/>
    <property type="molecule type" value="Genomic_DNA"/>
</dbReference>
<dbReference type="Gene3D" id="1.10.150.240">
    <property type="entry name" value="Putative phosphatase, domain 2"/>
    <property type="match status" value="1"/>
</dbReference>
<comment type="caution">
    <text evidence="1">The sequence shown here is derived from an EMBL/GenBank/DDBJ whole genome shotgun (WGS) entry which is preliminary data.</text>
</comment>
<gene>
    <name evidence="1" type="ORF">H8695_09240</name>
</gene>
<dbReference type="InterPro" id="IPR050155">
    <property type="entry name" value="HAD-like_hydrolase_sf"/>
</dbReference>
<dbReference type="PANTHER" id="PTHR43434">
    <property type="entry name" value="PHOSPHOGLYCOLATE PHOSPHATASE"/>
    <property type="match status" value="1"/>
</dbReference>
<dbReference type="GO" id="GO:0016787">
    <property type="term" value="F:hydrolase activity"/>
    <property type="evidence" value="ECO:0007669"/>
    <property type="project" value="UniProtKB-KW"/>
</dbReference>
<protein>
    <submittedName>
        <fullName evidence="1">HAD hydrolase-like protein</fullName>
    </submittedName>
</protein>
<dbReference type="SUPFAM" id="SSF56784">
    <property type="entry name" value="HAD-like"/>
    <property type="match status" value="1"/>
</dbReference>
<dbReference type="PANTHER" id="PTHR43434:SF20">
    <property type="entry name" value="5'-NUCLEOTIDASE"/>
    <property type="match status" value="1"/>
</dbReference>
<sequence length="218" mass="24219">MRRHKIALFDLDGTLTASAPGVIAAVKYALTRFGIEETDESRLRSFVGPPLLEAFREVYGLSHEDAAQMLKYFREYYNDRGVYENAPFEGVEQMLAALREAGIFVALATSKPEYLAHVVLRHFGLIEYFDFIAAATPDEARTTKDEVMAYAVERIPIEDPADAVMVGDRKFDILSANRFGLDSIGVLFGYGGREELEQAGATLLVETVEQLQVALLGE</sequence>
<dbReference type="GO" id="GO:0005829">
    <property type="term" value="C:cytosol"/>
    <property type="evidence" value="ECO:0007669"/>
    <property type="project" value="TreeGrafter"/>
</dbReference>
<evidence type="ECO:0000313" key="2">
    <source>
        <dbReference type="Proteomes" id="UP000620366"/>
    </source>
</evidence>
<dbReference type="InterPro" id="IPR041492">
    <property type="entry name" value="HAD_2"/>
</dbReference>
<dbReference type="Pfam" id="PF13419">
    <property type="entry name" value="HAD_2"/>
    <property type="match status" value="1"/>
</dbReference>
<keyword evidence="1" id="KW-0378">Hydrolase</keyword>
<dbReference type="SFLD" id="SFLDG01129">
    <property type="entry name" value="C1.5:_HAD__Beta-PGM__Phosphata"/>
    <property type="match status" value="1"/>
</dbReference>
<dbReference type="RefSeq" id="WP_249300877.1">
    <property type="nucleotide sequence ID" value="NZ_JACRSP010000004.1"/>
</dbReference>
<dbReference type="Gene3D" id="3.40.50.1000">
    <property type="entry name" value="HAD superfamily/HAD-like"/>
    <property type="match status" value="1"/>
</dbReference>